<name>A0A168FI61_CORDF</name>
<dbReference type="PANTHER" id="PTHR38111">
    <property type="entry name" value="ZN(2)-C6 FUNGAL-TYPE DOMAIN-CONTAINING PROTEIN-RELATED"/>
    <property type="match status" value="1"/>
</dbReference>
<dbReference type="SUPFAM" id="SSF57701">
    <property type="entry name" value="Zn2/Cys6 DNA-binding domain"/>
    <property type="match status" value="1"/>
</dbReference>
<reference evidence="4 5" key="1">
    <citation type="journal article" date="2016" name="Genome Biol. Evol.">
        <title>Divergent and convergent evolution of fungal pathogenicity.</title>
        <authorList>
            <person name="Shang Y."/>
            <person name="Xiao G."/>
            <person name="Zheng P."/>
            <person name="Cen K."/>
            <person name="Zhan S."/>
            <person name="Wang C."/>
        </authorList>
    </citation>
    <scope>NUCLEOTIDE SEQUENCE [LARGE SCALE GENOMIC DNA]</scope>
    <source>
        <strain evidence="4 5">RCEF 1005</strain>
    </source>
</reference>
<feature type="domain" description="Zn(2)-C6 fungal-type" evidence="3">
    <location>
        <begin position="9"/>
        <end position="38"/>
    </location>
</feature>
<dbReference type="GO" id="GO:0008270">
    <property type="term" value="F:zinc ion binding"/>
    <property type="evidence" value="ECO:0007669"/>
    <property type="project" value="InterPro"/>
</dbReference>
<evidence type="ECO:0000259" key="3">
    <source>
        <dbReference type="PROSITE" id="PS50048"/>
    </source>
</evidence>
<dbReference type="GO" id="GO:0003677">
    <property type="term" value="F:DNA binding"/>
    <property type="evidence" value="ECO:0007669"/>
    <property type="project" value="UniProtKB-KW"/>
</dbReference>
<dbReference type="InterPro" id="IPR036864">
    <property type="entry name" value="Zn2-C6_fun-type_DNA-bd_sf"/>
</dbReference>
<dbReference type="EMBL" id="AZHF01000005">
    <property type="protein sequence ID" value="OAA75221.1"/>
    <property type="molecule type" value="Genomic_DNA"/>
</dbReference>
<organism evidence="4 5">
    <name type="scientific">Akanthomyces lecanii RCEF 1005</name>
    <dbReference type="NCBI Taxonomy" id="1081108"/>
    <lineage>
        <taxon>Eukaryota</taxon>
        <taxon>Fungi</taxon>
        <taxon>Dikarya</taxon>
        <taxon>Ascomycota</taxon>
        <taxon>Pezizomycotina</taxon>
        <taxon>Sordariomycetes</taxon>
        <taxon>Hypocreomycetidae</taxon>
        <taxon>Hypocreales</taxon>
        <taxon>Cordycipitaceae</taxon>
        <taxon>Akanthomyces</taxon>
        <taxon>Cordyceps confragosa</taxon>
    </lineage>
</organism>
<feature type="compositionally biased region" description="Polar residues" evidence="2">
    <location>
        <begin position="63"/>
        <end position="84"/>
    </location>
</feature>
<dbReference type="Proteomes" id="UP000076881">
    <property type="component" value="Unassembled WGS sequence"/>
</dbReference>
<dbReference type="InterPro" id="IPR053178">
    <property type="entry name" value="Osmoadaptation_assoc"/>
</dbReference>
<dbReference type="GO" id="GO:0000981">
    <property type="term" value="F:DNA-binding transcription factor activity, RNA polymerase II-specific"/>
    <property type="evidence" value="ECO:0007669"/>
    <property type="project" value="InterPro"/>
</dbReference>
<feature type="region of interest" description="Disordered" evidence="2">
    <location>
        <begin position="54"/>
        <end position="89"/>
    </location>
</feature>
<keyword evidence="4" id="KW-0238">DNA-binding</keyword>
<evidence type="ECO:0000256" key="2">
    <source>
        <dbReference type="SAM" id="MobiDB-lite"/>
    </source>
</evidence>
<proteinExistence type="predicted"/>
<dbReference type="PANTHER" id="PTHR38111:SF11">
    <property type="entry name" value="TRANSCRIPTION FACTOR DOMAIN-CONTAINING PROTEIN-RELATED"/>
    <property type="match status" value="1"/>
</dbReference>
<dbReference type="Pfam" id="PF00172">
    <property type="entry name" value="Zn_clus"/>
    <property type="match status" value="1"/>
</dbReference>
<evidence type="ECO:0000313" key="5">
    <source>
        <dbReference type="Proteomes" id="UP000076881"/>
    </source>
</evidence>
<dbReference type="AlphaFoldDB" id="A0A168FI61"/>
<dbReference type="Gene3D" id="4.10.240.10">
    <property type="entry name" value="Zn(2)-C6 fungal-type DNA-binding domain"/>
    <property type="match status" value="1"/>
</dbReference>
<evidence type="ECO:0000256" key="1">
    <source>
        <dbReference type="ARBA" id="ARBA00023242"/>
    </source>
</evidence>
<comment type="caution">
    <text evidence="4">The sequence shown here is derived from an EMBL/GenBank/DDBJ whole genome shotgun (WGS) entry which is preliminary data.</text>
</comment>
<dbReference type="PROSITE" id="PS00463">
    <property type="entry name" value="ZN2_CY6_FUNGAL_1"/>
    <property type="match status" value="1"/>
</dbReference>
<dbReference type="SMART" id="SM00066">
    <property type="entry name" value="GAL4"/>
    <property type="match status" value="1"/>
</dbReference>
<dbReference type="PROSITE" id="PS50048">
    <property type="entry name" value="ZN2_CY6_FUNGAL_2"/>
    <property type="match status" value="1"/>
</dbReference>
<evidence type="ECO:0000313" key="4">
    <source>
        <dbReference type="EMBL" id="OAA75221.1"/>
    </source>
</evidence>
<dbReference type="OrthoDB" id="4314040at2759"/>
<protein>
    <submittedName>
        <fullName evidence="4">Zn(2)-C6 fungal-type DNA-binding domain protein</fullName>
    </submittedName>
</protein>
<gene>
    <name evidence="4" type="ORF">LEL_07209</name>
</gene>
<sequence length="460" mass="51584">MPGTPSARGCDACRRQKKKCDQLQPACGRCHRLRIQCTGRGAVQYRFRNQFVDESSKPRKVSENQQPPARSTSPRDVARQQQLKNRPLLPLVKSPTNEATYSVSGFVSVLEITDPRYDVFSMSHWLGDLPRRFGSNRALDAAMQGVIAAFPCLYSKTVTQRAVDAYEEALKYIRLSLHDARTNVDTECMCALFLLHIIYDWIGKGNDADGIFDLGISYILKSTRHGTALNEFERTVRRTLSVCIILESFHRHIDLDSLIGTLAIAEGPRPYTRADGKAYNSLSIASLAKLPTLLREPRRHLEHIKQDYRVLQIEVTLLRKQLLELRDYAISQMLMGQLPPPALNRLISSVRAGYALALSIQIDFGSIMQTYEPDLDIQTELDGLCSQALDLAALVENCRPIGSGVARLPMVAAWQTTTDPIQKALLGEAMEMLRRDAPESLDWVTITPNVLHLSRAQALQ</sequence>
<keyword evidence="1" id="KW-0539">Nucleus</keyword>
<accession>A0A168FI61</accession>
<dbReference type="STRING" id="1081108.A0A168FI61"/>
<dbReference type="CDD" id="cd00067">
    <property type="entry name" value="GAL4"/>
    <property type="match status" value="1"/>
</dbReference>
<dbReference type="InterPro" id="IPR001138">
    <property type="entry name" value="Zn2Cys6_DnaBD"/>
</dbReference>
<keyword evidence="5" id="KW-1185">Reference proteome</keyword>